<reference evidence="2" key="1">
    <citation type="submission" date="2021-05" db="EMBL/GenBank/DDBJ databases">
        <title>The genome of the haptophyte Pavlova lutheri (Diacronema luteri, Pavlovales) - a model for lipid biosynthesis in eukaryotic algae.</title>
        <authorList>
            <person name="Hulatt C.J."/>
            <person name="Posewitz M.C."/>
        </authorList>
    </citation>
    <scope>NUCLEOTIDE SEQUENCE</scope>
    <source>
        <strain evidence="2">NIVA-4/92</strain>
    </source>
</reference>
<evidence type="ECO:0000256" key="1">
    <source>
        <dbReference type="SAM" id="SignalP"/>
    </source>
</evidence>
<feature type="signal peptide" evidence="1">
    <location>
        <begin position="1"/>
        <end position="23"/>
    </location>
</feature>
<keyword evidence="1" id="KW-0732">Signal</keyword>
<gene>
    <name evidence="2" type="ORF">KFE25_012220</name>
</gene>
<evidence type="ECO:0000313" key="2">
    <source>
        <dbReference type="EMBL" id="KAG8462400.1"/>
    </source>
</evidence>
<keyword evidence="3" id="KW-1185">Reference proteome</keyword>
<sequence length="190" mass="20104">MSGAALLILVGCASFVARPAVVGLPSRGVGRAAPQLSATSELRAEQQRLNAVLARIATDLDGLRERERALAKEVAEKKAVQHEVLAALSVAYARTILEERKADLLAALAPPRPAGARVELLIDALLAAAPRATGARKSTSGWRQAWPKLSFFDALFTTPQPPVDAVLVDDTVAVAKSRGADPSLVFVRVR</sequence>
<dbReference type="EMBL" id="JAGTXO010000021">
    <property type="protein sequence ID" value="KAG8462400.1"/>
    <property type="molecule type" value="Genomic_DNA"/>
</dbReference>
<accession>A0A8J5XNF3</accession>
<evidence type="ECO:0000313" key="3">
    <source>
        <dbReference type="Proteomes" id="UP000751190"/>
    </source>
</evidence>
<protein>
    <submittedName>
        <fullName evidence="2">Uncharacterized protein</fullName>
    </submittedName>
</protein>
<comment type="caution">
    <text evidence="2">The sequence shown here is derived from an EMBL/GenBank/DDBJ whole genome shotgun (WGS) entry which is preliminary data.</text>
</comment>
<organism evidence="2 3">
    <name type="scientific">Diacronema lutheri</name>
    <name type="common">Unicellular marine alga</name>
    <name type="synonym">Monochrysis lutheri</name>
    <dbReference type="NCBI Taxonomy" id="2081491"/>
    <lineage>
        <taxon>Eukaryota</taxon>
        <taxon>Haptista</taxon>
        <taxon>Haptophyta</taxon>
        <taxon>Pavlovophyceae</taxon>
        <taxon>Pavlovales</taxon>
        <taxon>Pavlovaceae</taxon>
        <taxon>Diacronema</taxon>
    </lineage>
</organism>
<proteinExistence type="predicted"/>
<name>A0A8J5XNF3_DIALT</name>
<dbReference type="Proteomes" id="UP000751190">
    <property type="component" value="Unassembled WGS sequence"/>
</dbReference>
<feature type="chain" id="PRO_5035229575" evidence="1">
    <location>
        <begin position="24"/>
        <end position="190"/>
    </location>
</feature>
<dbReference type="AlphaFoldDB" id="A0A8J5XNF3"/>